<keyword evidence="2" id="KW-0732">Signal</keyword>
<evidence type="ECO:0000256" key="2">
    <source>
        <dbReference type="SAM" id="SignalP"/>
    </source>
</evidence>
<keyword evidence="1" id="KW-0193">Cuticle</keyword>
<dbReference type="InterPro" id="IPR000618">
    <property type="entry name" value="Insect_cuticle"/>
</dbReference>
<evidence type="ECO:0000256" key="1">
    <source>
        <dbReference type="PROSITE-ProRule" id="PRU00497"/>
    </source>
</evidence>
<gene>
    <name evidence="3" type="ORF">ODALV1_LOCUS1338</name>
</gene>
<accession>A0ABP1PLG2</accession>
<feature type="chain" id="PRO_5046255982" description="Cuticle protein" evidence="2">
    <location>
        <begin position="19"/>
        <end position="220"/>
    </location>
</feature>
<reference evidence="3 4" key="1">
    <citation type="submission" date="2024-08" db="EMBL/GenBank/DDBJ databases">
        <authorList>
            <person name="Cucini C."/>
            <person name="Frati F."/>
        </authorList>
    </citation>
    <scope>NUCLEOTIDE SEQUENCE [LARGE SCALE GENOMIC DNA]</scope>
</reference>
<dbReference type="PROSITE" id="PS51155">
    <property type="entry name" value="CHIT_BIND_RR_2"/>
    <property type="match status" value="1"/>
</dbReference>
<feature type="signal peptide" evidence="2">
    <location>
        <begin position="1"/>
        <end position="18"/>
    </location>
</feature>
<evidence type="ECO:0008006" key="5">
    <source>
        <dbReference type="Google" id="ProtNLM"/>
    </source>
</evidence>
<dbReference type="Proteomes" id="UP001642540">
    <property type="component" value="Unassembled WGS sequence"/>
</dbReference>
<dbReference type="PANTHER" id="PTHR10380">
    <property type="entry name" value="CUTICLE PROTEIN"/>
    <property type="match status" value="1"/>
</dbReference>
<organism evidence="3 4">
    <name type="scientific">Orchesella dallaii</name>
    <dbReference type="NCBI Taxonomy" id="48710"/>
    <lineage>
        <taxon>Eukaryota</taxon>
        <taxon>Metazoa</taxon>
        <taxon>Ecdysozoa</taxon>
        <taxon>Arthropoda</taxon>
        <taxon>Hexapoda</taxon>
        <taxon>Collembola</taxon>
        <taxon>Entomobryomorpha</taxon>
        <taxon>Entomobryoidea</taxon>
        <taxon>Orchesellidae</taxon>
        <taxon>Orchesellinae</taxon>
        <taxon>Orchesella</taxon>
    </lineage>
</organism>
<dbReference type="InterPro" id="IPR050468">
    <property type="entry name" value="Cuticle_Struct_Prot"/>
</dbReference>
<keyword evidence="4" id="KW-1185">Reference proteome</keyword>
<dbReference type="Pfam" id="PF00379">
    <property type="entry name" value="Chitin_bind_4"/>
    <property type="match status" value="1"/>
</dbReference>
<dbReference type="PANTHER" id="PTHR10380:SF232">
    <property type="entry name" value="PUPAL CUTICLE PROTEIN EDG-84A-LIKE PROTEIN"/>
    <property type="match status" value="1"/>
</dbReference>
<evidence type="ECO:0000313" key="4">
    <source>
        <dbReference type="Proteomes" id="UP001642540"/>
    </source>
</evidence>
<protein>
    <recommendedName>
        <fullName evidence="5">Cuticle protein</fullName>
    </recommendedName>
</protein>
<name>A0ABP1PLG2_9HEXA</name>
<dbReference type="EMBL" id="CAXLJM020000004">
    <property type="protein sequence ID" value="CAL8070625.1"/>
    <property type="molecule type" value="Genomic_DNA"/>
</dbReference>
<evidence type="ECO:0000313" key="3">
    <source>
        <dbReference type="EMBL" id="CAL8070625.1"/>
    </source>
</evidence>
<proteinExistence type="predicted"/>
<sequence>MKTQVALLLFGFVALASANTYRKLQQIPMKSYAAPVSAAAATSVLIEEKDASYDELPAAPAAPVVYKNPTRVVEKAPIRISTHTKNDNYAPAPSRKTQLENEEYAEEQNNNAHYNFASAVDDGIMDHSHVRQESREGKKVTGSYGYSDGYFKRTVNYEADENGYRVVGETVEPISEAGPQVDLVNGKADIHTQIGGVDTQYSVNADELAQFKNGRKVMLD</sequence>
<comment type="caution">
    <text evidence="3">The sequence shown here is derived from an EMBL/GenBank/DDBJ whole genome shotgun (WGS) entry which is preliminary data.</text>
</comment>